<dbReference type="STRING" id="444157.Tneu_1606"/>
<evidence type="ECO:0000259" key="2">
    <source>
        <dbReference type="Pfam" id="PF13098"/>
    </source>
</evidence>
<dbReference type="SUPFAM" id="SSF52833">
    <property type="entry name" value="Thioredoxin-like"/>
    <property type="match status" value="1"/>
</dbReference>
<accession>B1Y9X9</accession>
<feature type="domain" description="Thioredoxin-like fold" evidence="2">
    <location>
        <begin position="47"/>
        <end position="175"/>
    </location>
</feature>
<keyword evidence="4" id="KW-1185">Reference proteome</keyword>
<evidence type="ECO:0000313" key="4">
    <source>
        <dbReference type="Proteomes" id="UP000001694"/>
    </source>
</evidence>
<dbReference type="HOGENOM" id="CLU_1599077_0_0_2"/>
<dbReference type="Proteomes" id="UP000001694">
    <property type="component" value="Chromosome"/>
</dbReference>
<dbReference type="PANTHER" id="PTHR35272">
    <property type="entry name" value="THIOL:DISULFIDE INTERCHANGE PROTEIN DSBC-RELATED"/>
    <property type="match status" value="1"/>
</dbReference>
<dbReference type="AlphaFoldDB" id="B1Y9X9"/>
<sequence length="182" mass="20667">MSPPVKCFYGLFVSIAVLFRRPRPRLTPVTRGDAVRRILELASVKVGSGERALVVFFDLRCPFCAKLFRETEEVLLEMAQRGLIIYAMCDYVVHREAEHLHRALRCISEGERLGFIREVFSGKRVETGSCPEGNLRECEKVAEEVGVYGTPTLLFYHLGKDRGYVHFGYMSPSEVMETLSSL</sequence>
<dbReference type="eggNOG" id="arCOG02872">
    <property type="taxonomic scope" value="Archaea"/>
</dbReference>
<dbReference type="InterPro" id="IPR051470">
    <property type="entry name" value="Thiol:disulfide_interchange"/>
</dbReference>
<dbReference type="PANTHER" id="PTHR35272:SF3">
    <property type="entry name" value="THIOL:DISULFIDE INTERCHANGE PROTEIN DSBC"/>
    <property type="match status" value="1"/>
</dbReference>
<evidence type="ECO:0000313" key="3">
    <source>
        <dbReference type="EMBL" id="ACB40529.1"/>
    </source>
</evidence>
<protein>
    <submittedName>
        <fullName evidence="3">Thiol:disulphide interchange protein, putative</fullName>
    </submittedName>
</protein>
<dbReference type="Gene3D" id="3.40.30.10">
    <property type="entry name" value="Glutaredoxin"/>
    <property type="match status" value="1"/>
</dbReference>
<proteinExistence type="inferred from homology"/>
<comment type="similarity">
    <text evidence="1">Belongs to the glutaredoxin family.</text>
</comment>
<dbReference type="InterPro" id="IPR036249">
    <property type="entry name" value="Thioredoxin-like_sf"/>
</dbReference>
<dbReference type="EMBL" id="CP001014">
    <property type="protein sequence ID" value="ACB40529.1"/>
    <property type="molecule type" value="Genomic_DNA"/>
</dbReference>
<name>B1Y9X9_PYRNV</name>
<evidence type="ECO:0000256" key="1">
    <source>
        <dbReference type="ARBA" id="ARBA00007787"/>
    </source>
</evidence>
<gene>
    <name evidence="3" type="ordered locus">Tneu_1606</name>
</gene>
<reference evidence="3" key="1">
    <citation type="submission" date="2008-03" db="EMBL/GenBank/DDBJ databases">
        <title>Complete sequence of Thermoproteus neutrophilus V24Sta.</title>
        <authorList>
            <consortium name="US DOE Joint Genome Institute"/>
            <person name="Copeland A."/>
            <person name="Lucas S."/>
            <person name="Lapidus A."/>
            <person name="Glavina del Rio T."/>
            <person name="Dalin E."/>
            <person name="Tice H."/>
            <person name="Bruce D."/>
            <person name="Goodwin L."/>
            <person name="Pitluck S."/>
            <person name="Sims D."/>
            <person name="Brettin T."/>
            <person name="Detter J.C."/>
            <person name="Han C."/>
            <person name="Kuske C.R."/>
            <person name="Schmutz J."/>
            <person name="Larimer F."/>
            <person name="Land M."/>
            <person name="Hauser L."/>
            <person name="Kyrpides N."/>
            <person name="Mikhailova N."/>
            <person name="Biddle J.F."/>
            <person name="Zhang Z."/>
            <person name="Fitz-Gibbon S.T."/>
            <person name="Lowe T.M."/>
            <person name="Saltikov C."/>
            <person name="House C.H."/>
            <person name="Richardson P."/>
        </authorList>
    </citation>
    <scope>NUCLEOTIDE SEQUENCE [LARGE SCALE GENOMIC DNA]</scope>
    <source>
        <strain evidence="3">V24Sta</strain>
    </source>
</reference>
<dbReference type="Pfam" id="PF13098">
    <property type="entry name" value="Thioredoxin_2"/>
    <property type="match status" value="1"/>
</dbReference>
<dbReference type="KEGG" id="tne:Tneu_1606"/>
<dbReference type="CDD" id="cd02972">
    <property type="entry name" value="DsbA_family"/>
    <property type="match status" value="1"/>
</dbReference>
<organism evidence="3 4">
    <name type="scientific">Pyrobaculum neutrophilum (strain DSM 2338 / JCM 9278 / NBRC 100436 / V24Sta)</name>
    <name type="common">Thermoproteus neutrophilus</name>
    <dbReference type="NCBI Taxonomy" id="444157"/>
    <lineage>
        <taxon>Archaea</taxon>
        <taxon>Thermoproteota</taxon>
        <taxon>Thermoprotei</taxon>
        <taxon>Thermoproteales</taxon>
        <taxon>Thermoproteaceae</taxon>
        <taxon>Pyrobaculum</taxon>
    </lineage>
</organism>
<dbReference type="InterPro" id="IPR012336">
    <property type="entry name" value="Thioredoxin-like_fold"/>
</dbReference>